<accession>A0A812R013</accession>
<organism evidence="2 3">
    <name type="scientific">Symbiodinium pilosum</name>
    <name type="common">Dinoflagellate</name>
    <dbReference type="NCBI Taxonomy" id="2952"/>
    <lineage>
        <taxon>Eukaryota</taxon>
        <taxon>Sar</taxon>
        <taxon>Alveolata</taxon>
        <taxon>Dinophyceae</taxon>
        <taxon>Suessiales</taxon>
        <taxon>Symbiodiniaceae</taxon>
        <taxon>Symbiodinium</taxon>
    </lineage>
</organism>
<dbReference type="OrthoDB" id="483854at2759"/>
<dbReference type="Proteomes" id="UP000649617">
    <property type="component" value="Unassembled WGS sequence"/>
</dbReference>
<keyword evidence="3" id="KW-1185">Reference proteome</keyword>
<dbReference type="SUPFAM" id="SSF48452">
    <property type="entry name" value="TPR-like"/>
    <property type="match status" value="1"/>
</dbReference>
<dbReference type="InterPro" id="IPR011990">
    <property type="entry name" value="TPR-like_helical_dom_sf"/>
</dbReference>
<feature type="compositionally biased region" description="Low complexity" evidence="1">
    <location>
        <begin position="108"/>
        <end position="121"/>
    </location>
</feature>
<dbReference type="AlphaFoldDB" id="A0A812R013"/>
<name>A0A812R013_SYMPI</name>
<evidence type="ECO:0000313" key="2">
    <source>
        <dbReference type="EMBL" id="CAE7412018.1"/>
    </source>
</evidence>
<feature type="region of interest" description="Disordered" evidence="1">
    <location>
        <begin position="96"/>
        <end position="139"/>
    </location>
</feature>
<dbReference type="EMBL" id="CAJNIZ010018557">
    <property type="protein sequence ID" value="CAE7412018.1"/>
    <property type="molecule type" value="Genomic_DNA"/>
</dbReference>
<gene>
    <name evidence="2" type="primary">TTC28</name>
    <name evidence="2" type="ORF">SPIL2461_LOCUS10157</name>
</gene>
<dbReference type="Gene3D" id="1.25.40.10">
    <property type="entry name" value="Tetratricopeptide repeat domain"/>
    <property type="match status" value="1"/>
</dbReference>
<reference evidence="2" key="1">
    <citation type="submission" date="2021-02" db="EMBL/GenBank/DDBJ databases">
        <authorList>
            <person name="Dougan E. K."/>
            <person name="Rhodes N."/>
            <person name="Thang M."/>
            <person name="Chan C."/>
        </authorList>
    </citation>
    <scope>NUCLEOTIDE SEQUENCE</scope>
</reference>
<sequence>MDTLARAHIRKGEAKEGLHVAEDFLAAAKQARDKPAEANALLVSSSALASDGRLSEALRSAEAARSLYRDLGHAEGLQDSERFLGVVRDALKEIGHRAGNGSFGNGNSGNSYNGKGSYSNGHQGNGSATAPQRGPSKFGFSAIEESADDNSASLITGERRGVAQVVNPTPLYNRKAFPWTPQQADKVSSQCATRPMTGI</sequence>
<proteinExistence type="predicted"/>
<comment type="caution">
    <text evidence="2">The sequence shown here is derived from an EMBL/GenBank/DDBJ whole genome shotgun (WGS) entry which is preliminary data.</text>
</comment>
<evidence type="ECO:0000313" key="3">
    <source>
        <dbReference type="Proteomes" id="UP000649617"/>
    </source>
</evidence>
<protein>
    <submittedName>
        <fullName evidence="2">TTC28 protein</fullName>
    </submittedName>
</protein>
<evidence type="ECO:0000256" key="1">
    <source>
        <dbReference type="SAM" id="MobiDB-lite"/>
    </source>
</evidence>